<name>A0A9W9I1R2_9EURO</name>
<proteinExistence type="predicted"/>
<dbReference type="AlphaFoldDB" id="A0A9W9I1R2"/>
<feature type="chain" id="PRO_5040947256" evidence="2">
    <location>
        <begin position="25"/>
        <end position="325"/>
    </location>
</feature>
<keyword evidence="2" id="KW-0732">Signal</keyword>
<feature type="transmembrane region" description="Helical" evidence="1">
    <location>
        <begin position="304"/>
        <end position="324"/>
    </location>
</feature>
<organism evidence="3 4">
    <name type="scientific">Penicillium capsulatum</name>
    <dbReference type="NCBI Taxonomy" id="69766"/>
    <lineage>
        <taxon>Eukaryota</taxon>
        <taxon>Fungi</taxon>
        <taxon>Dikarya</taxon>
        <taxon>Ascomycota</taxon>
        <taxon>Pezizomycotina</taxon>
        <taxon>Eurotiomycetes</taxon>
        <taxon>Eurotiomycetidae</taxon>
        <taxon>Eurotiales</taxon>
        <taxon>Aspergillaceae</taxon>
        <taxon>Penicillium</taxon>
    </lineage>
</organism>
<keyword evidence="4" id="KW-1185">Reference proteome</keyword>
<keyword evidence="1" id="KW-0812">Transmembrane</keyword>
<reference evidence="3" key="1">
    <citation type="submission" date="2022-11" db="EMBL/GenBank/DDBJ databases">
        <authorList>
            <person name="Petersen C."/>
        </authorList>
    </citation>
    <scope>NUCLEOTIDE SEQUENCE</scope>
    <source>
        <strain evidence="3">IBT 21917</strain>
    </source>
</reference>
<protein>
    <submittedName>
        <fullName evidence="3">Uncharacterized protein</fullName>
    </submittedName>
</protein>
<feature type="signal peptide" evidence="2">
    <location>
        <begin position="1"/>
        <end position="24"/>
    </location>
</feature>
<dbReference type="Proteomes" id="UP001146351">
    <property type="component" value="Unassembled WGS sequence"/>
</dbReference>
<evidence type="ECO:0000313" key="3">
    <source>
        <dbReference type="EMBL" id="KAJ5162309.1"/>
    </source>
</evidence>
<keyword evidence="1" id="KW-1133">Transmembrane helix</keyword>
<dbReference type="OrthoDB" id="3792661at2759"/>
<dbReference type="PROSITE" id="PS51257">
    <property type="entry name" value="PROKAR_LIPOPROTEIN"/>
    <property type="match status" value="1"/>
</dbReference>
<sequence>MWTMRSGLAIQFFFYTFLFTACLANLEQAGTQFITYNGTISGRFEHPSSAPSKCSDYYFDSLDDSFLRVGVNPPWDANPFYFSISHLGEKTSSHNKTCFNVTPGGCTQDAIYNLMFRTTDYLCYNDEGRRCSLVAFRYHFEPSALINLNESTTKQVDLNSEKGYRVEGDKSSFRNGSVPNEFDFQIPRNYSSHPGCATELPFKWNSTTPFTYGVTFTNTTAEAKFSLEGPQGTVQFSFTGKRVEARNNSQSDMSNNGISTPVSLNTSDPSMPRFNFVNGSEIHWKNSSRGMWRTTPSKSSAVSVFNHLGVLNWMLTTIIAVMVFL</sequence>
<keyword evidence="1" id="KW-0472">Membrane</keyword>
<evidence type="ECO:0000313" key="4">
    <source>
        <dbReference type="Proteomes" id="UP001146351"/>
    </source>
</evidence>
<accession>A0A9W9I1R2</accession>
<evidence type="ECO:0000256" key="2">
    <source>
        <dbReference type="SAM" id="SignalP"/>
    </source>
</evidence>
<evidence type="ECO:0000256" key="1">
    <source>
        <dbReference type="SAM" id="Phobius"/>
    </source>
</evidence>
<gene>
    <name evidence="3" type="ORF">N7492_007701</name>
</gene>
<comment type="caution">
    <text evidence="3">The sequence shown here is derived from an EMBL/GenBank/DDBJ whole genome shotgun (WGS) entry which is preliminary data.</text>
</comment>
<reference evidence="3" key="2">
    <citation type="journal article" date="2023" name="IMA Fungus">
        <title>Comparative genomic study of the Penicillium genus elucidates a diverse pangenome and 15 lateral gene transfer events.</title>
        <authorList>
            <person name="Petersen C."/>
            <person name="Sorensen T."/>
            <person name="Nielsen M.R."/>
            <person name="Sondergaard T.E."/>
            <person name="Sorensen J.L."/>
            <person name="Fitzpatrick D.A."/>
            <person name="Frisvad J.C."/>
            <person name="Nielsen K.L."/>
        </authorList>
    </citation>
    <scope>NUCLEOTIDE SEQUENCE</scope>
    <source>
        <strain evidence="3">IBT 21917</strain>
    </source>
</reference>
<dbReference type="EMBL" id="JAPQKO010000005">
    <property type="protein sequence ID" value="KAJ5162309.1"/>
    <property type="molecule type" value="Genomic_DNA"/>
</dbReference>